<dbReference type="EMBL" id="FNFV01000005">
    <property type="protein sequence ID" value="SDK83390.1"/>
    <property type="molecule type" value="Genomic_DNA"/>
</dbReference>
<dbReference type="SUPFAM" id="SSF50978">
    <property type="entry name" value="WD40 repeat-like"/>
    <property type="match status" value="1"/>
</dbReference>
<gene>
    <name evidence="11" type="ORF">SAMN05216257_10534</name>
</gene>
<dbReference type="Gene3D" id="1.10.760.10">
    <property type="entry name" value="Cytochrome c-like domain"/>
    <property type="match status" value="1"/>
</dbReference>
<dbReference type="Pfam" id="PF00400">
    <property type="entry name" value="WD40"/>
    <property type="match status" value="4"/>
</dbReference>
<feature type="repeat" description="WD" evidence="8">
    <location>
        <begin position="147"/>
        <end position="183"/>
    </location>
</feature>
<evidence type="ECO:0000256" key="5">
    <source>
        <dbReference type="ARBA" id="ARBA00022737"/>
    </source>
</evidence>
<keyword evidence="7 9" id="KW-0408">Iron</keyword>
<evidence type="ECO:0000313" key="12">
    <source>
        <dbReference type="Proteomes" id="UP000199328"/>
    </source>
</evidence>
<dbReference type="CDD" id="cd00200">
    <property type="entry name" value="WD40"/>
    <property type="match status" value="1"/>
</dbReference>
<dbReference type="Proteomes" id="UP000199328">
    <property type="component" value="Unassembled WGS sequence"/>
</dbReference>
<dbReference type="InterPro" id="IPR019775">
    <property type="entry name" value="WD40_repeat_CS"/>
</dbReference>
<evidence type="ECO:0000313" key="11">
    <source>
        <dbReference type="EMBL" id="SDK83390.1"/>
    </source>
</evidence>
<dbReference type="STRING" id="990712.SAMN05216257_10534"/>
<sequence>MRTQAGRWQRARPDRTRRVRVRRGRVRRHGPRPLVRVASALLAGLWAAALLAAADAQANGFASLEGHGGPVMAVDISEDGARALTGSFDNSVGLWDAERAAPIRWLDGHEAAVKAVRFIDARRAVSGGDDMTARIWDLETGEALHVLEGHTGVVEAVAVSPDRRLVATASRDRRVGLWDVESGAHLGWLEGHGGPVNDVAFADGLIFTAAADGTIRSWDPATRQMKRIMLRHGFGVTAVLVDPARGWLVYGAQDGGTRVIDLATDALLADLTADRRPVLALAESPDAGQLAIGDGQGHIMVVNTADWSVVSDFRAALRGPIWALAWDGAGTRLLAGGIADSAHFWPVGAKAAGPLMDARNRPFLRDPATMSNGERQFQRKCSICHALTEDGVRRAGPSLAGIFGRKAGTWPGYVYSDAVARSSIVWSEETIDALFAIGPEHYIPGTKMPAQRITDPQDRADLIAFLRDNS</sequence>
<dbReference type="InterPro" id="IPR009056">
    <property type="entry name" value="Cyt_c-like_dom"/>
</dbReference>
<evidence type="ECO:0000256" key="3">
    <source>
        <dbReference type="ARBA" id="ARBA00022617"/>
    </source>
</evidence>
<accession>A0A1G9F4W0</accession>
<protein>
    <submittedName>
        <fullName evidence="11">Cytochrome c</fullName>
    </submittedName>
</protein>
<dbReference type="PROSITE" id="PS00678">
    <property type="entry name" value="WD_REPEATS_1"/>
    <property type="match status" value="2"/>
</dbReference>
<feature type="domain" description="Cytochrome c" evidence="10">
    <location>
        <begin position="368"/>
        <end position="470"/>
    </location>
</feature>
<dbReference type="PANTHER" id="PTHR19879:SF9">
    <property type="entry name" value="TRANSCRIPTION INITIATION FACTOR TFIID SUBUNIT 5"/>
    <property type="match status" value="1"/>
</dbReference>
<dbReference type="Gene3D" id="2.130.10.10">
    <property type="entry name" value="YVTN repeat-like/Quinoprotein amine dehydrogenase"/>
    <property type="match status" value="2"/>
</dbReference>
<keyword evidence="4 9" id="KW-0479">Metal-binding</keyword>
<dbReference type="InterPro" id="IPR015943">
    <property type="entry name" value="WD40/YVTN_repeat-like_dom_sf"/>
</dbReference>
<proteinExistence type="predicted"/>
<keyword evidence="6" id="KW-0249">Electron transport</keyword>
<dbReference type="AlphaFoldDB" id="A0A1G9F4W0"/>
<dbReference type="SMART" id="SM00320">
    <property type="entry name" value="WD40"/>
    <property type="match status" value="7"/>
</dbReference>
<dbReference type="PRINTS" id="PR00320">
    <property type="entry name" value="GPROTEINBRPT"/>
</dbReference>
<dbReference type="OrthoDB" id="9805828at2"/>
<evidence type="ECO:0000256" key="8">
    <source>
        <dbReference type="PROSITE-ProRule" id="PRU00221"/>
    </source>
</evidence>
<dbReference type="InterPro" id="IPR020472">
    <property type="entry name" value="WD40_PAC1"/>
</dbReference>
<dbReference type="GO" id="GO:0046872">
    <property type="term" value="F:metal ion binding"/>
    <property type="evidence" value="ECO:0007669"/>
    <property type="project" value="UniProtKB-KW"/>
</dbReference>
<dbReference type="InterPro" id="IPR036909">
    <property type="entry name" value="Cyt_c-like_dom_sf"/>
</dbReference>
<dbReference type="InterPro" id="IPR002327">
    <property type="entry name" value="Cyt_c_1A/1B"/>
</dbReference>
<dbReference type="InterPro" id="IPR001680">
    <property type="entry name" value="WD40_rpt"/>
</dbReference>
<dbReference type="PROSITE" id="PS50294">
    <property type="entry name" value="WD_REPEATS_REGION"/>
    <property type="match status" value="4"/>
</dbReference>
<dbReference type="InterPro" id="IPR036322">
    <property type="entry name" value="WD40_repeat_dom_sf"/>
</dbReference>
<keyword evidence="3 9" id="KW-0349">Heme</keyword>
<keyword evidence="2 8" id="KW-0853">WD repeat</keyword>
<dbReference type="PANTHER" id="PTHR19879">
    <property type="entry name" value="TRANSCRIPTION INITIATION FACTOR TFIID"/>
    <property type="match status" value="1"/>
</dbReference>
<dbReference type="GO" id="GO:0020037">
    <property type="term" value="F:heme binding"/>
    <property type="evidence" value="ECO:0007669"/>
    <property type="project" value="InterPro"/>
</dbReference>
<evidence type="ECO:0000256" key="1">
    <source>
        <dbReference type="ARBA" id="ARBA00022448"/>
    </source>
</evidence>
<organism evidence="11 12">
    <name type="scientific">Meinhardsimonia xiamenensis</name>
    <dbReference type="NCBI Taxonomy" id="990712"/>
    <lineage>
        <taxon>Bacteria</taxon>
        <taxon>Pseudomonadati</taxon>
        <taxon>Pseudomonadota</taxon>
        <taxon>Alphaproteobacteria</taxon>
        <taxon>Rhodobacterales</taxon>
        <taxon>Paracoccaceae</taxon>
        <taxon>Meinhardsimonia</taxon>
    </lineage>
</organism>
<dbReference type="GO" id="GO:0009055">
    <property type="term" value="F:electron transfer activity"/>
    <property type="evidence" value="ECO:0007669"/>
    <property type="project" value="InterPro"/>
</dbReference>
<feature type="repeat" description="WD" evidence="8">
    <location>
        <begin position="189"/>
        <end position="228"/>
    </location>
</feature>
<dbReference type="PROSITE" id="PS51007">
    <property type="entry name" value="CYTC"/>
    <property type="match status" value="1"/>
</dbReference>
<dbReference type="Pfam" id="PF00034">
    <property type="entry name" value="Cytochrom_C"/>
    <property type="match status" value="1"/>
</dbReference>
<dbReference type="SUPFAM" id="SSF46626">
    <property type="entry name" value="Cytochrome c"/>
    <property type="match status" value="1"/>
</dbReference>
<dbReference type="PRINTS" id="PR00604">
    <property type="entry name" value="CYTCHRMECIAB"/>
</dbReference>
<dbReference type="PROSITE" id="PS50082">
    <property type="entry name" value="WD_REPEATS_2"/>
    <property type="match status" value="4"/>
</dbReference>
<evidence type="ECO:0000256" key="9">
    <source>
        <dbReference type="PROSITE-ProRule" id="PRU00433"/>
    </source>
</evidence>
<keyword evidence="1" id="KW-0813">Transport</keyword>
<reference evidence="12" key="1">
    <citation type="submission" date="2016-10" db="EMBL/GenBank/DDBJ databases">
        <authorList>
            <person name="Varghese N."/>
            <person name="Submissions S."/>
        </authorList>
    </citation>
    <scope>NUCLEOTIDE SEQUENCE [LARGE SCALE GENOMIC DNA]</scope>
    <source>
        <strain evidence="12">CGMCC 1.10789</strain>
    </source>
</reference>
<keyword evidence="12" id="KW-1185">Reference proteome</keyword>
<keyword evidence="5" id="KW-0677">Repeat</keyword>
<feature type="repeat" description="WD" evidence="8">
    <location>
        <begin position="106"/>
        <end position="146"/>
    </location>
</feature>
<evidence type="ECO:0000256" key="2">
    <source>
        <dbReference type="ARBA" id="ARBA00022574"/>
    </source>
</evidence>
<evidence type="ECO:0000256" key="4">
    <source>
        <dbReference type="ARBA" id="ARBA00022723"/>
    </source>
</evidence>
<evidence type="ECO:0000256" key="7">
    <source>
        <dbReference type="ARBA" id="ARBA00023004"/>
    </source>
</evidence>
<feature type="repeat" description="WD" evidence="8">
    <location>
        <begin position="64"/>
        <end position="105"/>
    </location>
</feature>
<evidence type="ECO:0000256" key="6">
    <source>
        <dbReference type="ARBA" id="ARBA00022982"/>
    </source>
</evidence>
<name>A0A1G9F4W0_9RHOB</name>
<evidence type="ECO:0000259" key="10">
    <source>
        <dbReference type="PROSITE" id="PS51007"/>
    </source>
</evidence>